<accession>A0A0V0GMW1</accession>
<evidence type="ECO:0000313" key="1">
    <source>
        <dbReference type="EMBL" id="JAP09283.1"/>
    </source>
</evidence>
<protein>
    <submittedName>
        <fullName evidence="1">Putative ovule protein</fullName>
    </submittedName>
</protein>
<dbReference type="EMBL" id="GEDG01035305">
    <property type="protein sequence ID" value="JAP09283.1"/>
    <property type="molecule type" value="Transcribed_RNA"/>
</dbReference>
<reference evidence="1" key="1">
    <citation type="submission" date="2015-12" db="EMBL/GenBank/DDBJ databases">
        <title>Gene expression during late stages of embryo sac development: a critical building block for successful pollen-pistil interactions.</title>
        <authorList>
            <person name="Liu Y."/>
            <person name="Joly V."/>
            <person name="Sabar M."/>
            <person name="Matton D.P."/>
        </authorList>
    </citation>
    <scope>NUCLEOTIDE SEQUENCE</scope>
</reference>
<sequence>MIQHLAQSKTDVFFTSMASAGACTELLTHGTHLTRPCMSTNVPSPFTSRKNFWDEPFYSSFLYKKETSRSQTKL</sequence>
<name>A0A0V0GMW1_SOLCH</name>
<dbReference type="AlphaFoldDB" id="A0A0V0GMW1"/>
<proteinExistence type="predicted"/>
<organism evidence="1">
    <name type="scientific">Solanum chacoense</name>
    <name type="common">Chaco potato</name>
    <dbReference type="NCBI Taxonomy" id="4108"/>
    <lineage>
        <taxon>Eukaryota</taxon>
        <taxon>Viridiplantae</taxon>
        <taxon>Streptophyta</taxon>
        <taxon>Embryophyta</taxon>
        <taxon>Tracheophyta</taxon>
        <taxon>Spermatophyta</taxon>
        <taxon>Magnoliopsida</taxon>
        <taxon>eudicotyledons</taxon>
        <taxon>Gunneridae</taxon>
        <taxon>Pentapetalae</taxon>
        <taxon>asterids</taxon>
        <taxon>lamiids</taxon>
        <taxon>Solanales</taxon>
        <taxon>Solanaceae</taxon>
        <taxon>Solanoideae</taxon>
        <taxon>Solaneae</taxon>
        <taxon>Solanum</taxon>
    </lineage>
</organism>